<dbReference type="Proteomes" id="UP000829194">
    <property type="component" value="Chromosome"/>
</dbReference>
<protein>
    <submittedName>
        <fullName evidence="1">Uncharacterized protein</fullName>
    </submittedName>
</protein>
<dbReference type="EMBL" id="CP093547">
    <property type="protein sequence ID" value="UNP32083.1"/>
    <property type="molecule type" value="Genomic_DNA"/>
</dbReference>
<accession>A0ABY3XKA9</accession>
<sequence length="390" mass="39722">MGKFNCVSSCSFTRTFRNTLTTRQSWTAKVQGLTALVTPSLITLNPGESKAVKVTVSSGSLAQTGAFSFGKLVLAPSGGDVAQPVLRLPIAVAVQPAKLALEPAQVALTLPAGGSGAVNFRSRNLGGVSLDYQIDNNGSGGRTLVTQSINPARNGFYAARFTDPATRGRASLAADDFTLGDPTGIASIVANGFVLGGGSLTNAANLDWSIFRDVNGNPEGNPETTPQLAVWRYTAAPNSAGVSINGGTIRLNLATAGQNANLAAGRYWLVVSARSPSATAWAWFGSLEGDNVLRTISVAANGTGNWAAAAGQAGMSYSLDASNTCGATWIGAPNRAFGRIAGGGAVDSQVQINTAGLAAGNYVGYICVASNDASRPKAALRVALTVTPAP</sequence>
<keyword evidence="2" id="KW-1185">Reference proteome</keyword>
<organism evidence="1 2">
    <name type="scientific">Lysobacter gummosus</name>
    <dbReference type="NCBI Taxonomy" id="262324"/>
    <lineage>
        <taxon>Bacteria</taxon>
        <taxon>Pseudomonadati</taxon>
        <taxon>Pseudomonadota</taxon>
        <taxon>Gammaproteobacteria</taxon>
        <taxon>Lysobacterales</taxon>
        <taxon>Lysobacteraceae</taxon>
        <taxon>Lysobacter</taxon>
    </lineage>
</organism>
<gene>
    <name evidence="1" type="ORF">MOV92_08315</name>
</gene>
<evidence type="ECO:0000313" key="1">
    <source>
        <dbReference type="EMBL" id="UNP32083.1"/>
    </source>
</evidence>
<evidence type="ECO:0000313" key="2">
    <source>
        <dbReference type="Proteomes" id="UP000829194"/>
    </source>
</evidence>
<proteinExistence type="predicted"/>
<name>A0ABY3XKA9_9GAMM</name>
<reference evidence="1 2" key="1">
    <citation type="submission" date="2022-03" db="EMBL/GenBank/DDBJ databases">
        <title>Complete genome sequence of Lysobacter capsici VKM B-2533 and Lysobacter gummosus 10.1.1, promising sources of lytic agents.</title>
        <authorList>
            <person name="Tarlachkov S.V."/>
            <person name="Kudryakova I.V."/>
            <person name="Afoshin A.S."/>
            <person name="Leontyevskaya E.A."/>
            <person name="Leontyevskaya N.V."/>
        </authorList>
    </citation>
    <scope>NUCLEOTIDE SEQUENCE [LARGE SCALE GENOMIC DNA]</scope>
    <source>
        <strain evidence="1 2">10.1.1</strain>
    </source>
</reference>